<feature type="chain" id="PRO_5005668016" evidence="3">
    <location>
        <begin position="23"/>
        <end position="165"/>
    </location>
</feature>
<dbReference type="SMART" id="SM00935">
    <property type="entry name" value="OmpH"/>
    <property type="match status" value="1"/>
</dbReference>
<gene>
    <name evidence="4" type="ordered locus">DMR_29320</name>
</gene>
<dbReference type="GO" id="GO:0051082">
    <property type="term" value="F:unfolded protein binding"/>
    <property type="evidence" value="ECO:0007669"/>
    <property type="project" value="InterPro"/>
</dbReference>
<feature type="signal peptide" evidence="3">
    <location>
        <begin position="1"/>
        <end position="22"/>
    </location>
</feature>
<dbReference type="HOGENOM" id="CLU_1608200_0_0_7"/>
<dbReference type="AlphaFoldDB" id="C4XHP9"/>
<dbReference type="Proteomes" id="UP000009071">
    <property type="component" value="Chromosome"/>
</dbReference>
<keyword evidence="2 3" id="KW-0732">Signal</keyword>
<evidence type="ECO:0000256" key="3">
    <source>
        <dbReference type="SAM" id="SignalP"/>
    </source>
</evidence>
<dbReference type="Pfam" id="PF03938">
    <property type="entry name" value="OmpH"/>
    <property type="match status" value="1"/>
</dbReference>
<comment type="similarity">
    <text evidence="1">Belongs to the Skp family.</text>
</comment>
<accession>C4XHP9</accession>
<dbReference type="PANTHER" id="PTHR35089">
    <property type="entry name" value="CHAPERONE PROTEIN SKP"/>
    <property type="match status" value="1"/>
</dbReference>
<organism evidence="4 5">
    <name type="scientific">Solidesulfovibrio magneticus (strain ATCC 700980 / DSM 13731 / RS-1)</name>
    <name type="common">Desulfovibrio magneticus</name>
    <dbReference type="NCBI Taxonomy" id="573370"/>
    <lineage>
        <taxon>Bacteria</taxon>
        <taxon>Pseudomonadati</taxon>
        <taxon>Thermodesulfobacteriota</taxon>
        <taxon>Desulfovibrionia</taxon>
        <taxon>Desulfovibrionales</taxon>
        <taxon>Desulfovibrionaceae</taxon>
        <taxon>Solidesulfovibrio</taxon>
    </lineage>
</organism>
<dbReference type="PANTHER" id="PTHR35089:SF1">
    <property type="entry name" value="CHAPERONE PROTEIN SKP"/>
    <property type="match status" value="1"/>
</dbReference>
<keyword evidence="5" id="KW-1185">Reference proteome</keyword>
<dbReference type="GO" id="GO:0005829">
    <property type="term" value="C:cytosol"/>
    <property type="evidence" value="ECO:0007669"/>
    <property type="project" value="TreeGrafter"/>
</dbReference>
<dbReference type="SUPFAM" id="SSF111384">
    <property type="entry name" value="OmpH-like"/>
    <property type="match status" value="1"/>
</dbReference>
<dbReference type="KEGG" id="dma:DMR_29320"/>
<dbReference type="EMBL" id="AP010904">
    <property type="protein sequence ID" value="BAH76423.1"/>
    <property type="molecule type" value="Genomic_DNA"/>
</dbReference>
<reference evidence="4 5" key="1">
    <citation type="journal article" date="2009" name="Genome Res.">
        <title>Whole genome sequence of Desulfovibrio magneticus strain RS-1 revealed common gene clusters in magnetotactic bacteria.</title>
        <authorList>
            <person name="Nakazawa H."/>
            <person name="Arakaki A."/>
            <person name="Narita-Yamada S."/>
            <person name="Yashiro I."/>
            <person name="Jinno K."/>
            <person name="Aoki N."/>
            <person name="Tsuruyama A."/>
            <person name="Okamura Y."/>
            <person name="Tanikawa S."/>
            <person name="Fujita N."/>
            <person name="Takeyama H."/>
            <person name="Matsunaga T."/>
        </authorList>
    </citation>
    <scope>NUCLEOTIDE SEQUENCE [LARGE SCALE GENOMIC DNA]</scope>
    <source>
        <strain evidence="5">ATCC 700980 / DSM 13731 / RS-1</strain>
    </source>
</reference>
<dbReference type="RefSeq" id="WP_015861587.1">
    <property type="nucleotide sequence ID" value="NC_012796.1"/>
</dbReference>
<dbReference type="STRING" id="573370.DMR_29320"/>
<dbReference type="eggNOG" id="COG2825">
    <property type="taxonomic scope" value="Bacteria"/>
</dbReference>
<dbReference type="InterPro" id="IPR005632">
    <property type="entry name" value="Chaperone_Skp"/>
</dbReference>
<evidence type="ECO:0000256" key="2">
    <source>
        <dbReference type="ARBA" id="ARBA00022729"/>
    </source>
</evidence>
<evidence type="ECO:0000313" key="5">
    <source>
        <dbReference type="Proteomes" id="UP000009071"/>
    </source>
</evidence>
<dbReference type="GO" id="GO:0050821">
    <property type="term" value="P:protein stabilization"/>
    <property type="evidence" value="ECO:0007669"/>
    <property type="project" value="TreeGrafter"/>
</dbReference>
<dbReference type="Gene3D" id="3.30.910.20">
    <property type="entry name" value="Skp domain"/>
    <property type="match status" value="1"/>
</dbReference>
<evidence type="ECO:0000256" key="1">
    <source>
        <dbReference type="ARBA" id="ARBA00009091"/>
    </source>
</evidence>
<dbReference type="OrthoDB" id="5432254at2"/>
<name>C4XHP9_SOLM1</name>
<sequence length="165" mass="18435">MPLRFRFLLVLGALLVCSGCQMLENKPTMAVINTREVITKCNAGMQAAEKVRAKFAARQDALKKQEEAIEKLKTDTALNDPRSGKQAELDKLARQYMADAQALRKDIGEEEAGTFKPIVDRINKVLTDYAKEHRLLSVQDKNGFAFIDLKIDITEAIIKLVDAAK</sequence>
<dbReference type="InterPro" id="IPR024930">
    <property type="entry name" value="Skp_dom_sf"/>
</dbReference>
<evidence type="ECO:0000313" key="4">
    <source>
        <dbReference type="EMBL" id="BAH76423.1"/>
    </source>
</evidence>
<protein>
    <submittedName>
        <fullName evidence="4">Outer membrane chaperone Skp (OmpH) family protein</fullName>
    </submittedName>
</protein>
<proteinExistence type="inferred from homology"/>